<dbReference type="EC" id="2.4.1.17" evidence="5"/>
<dbReference type="SUPFAM" id="SSF53756">
    <property type="entry name" value="UDP-Glycosyltransferase/glycogen phosphorylase"/>
    <property type="match status" value="1"/>
</dbReference>
<comment type="catalytic activity">
    <reaction evidence="5">
        <text>glucuronate acceptor + UDP-alpha-D-glucuronate = acceptor beta-D-glucuronoside + UDP + H(+)</text>
        <dbReference type="Rhea" id="RHEA:21032"/>
        <dbReference type="ChEBI" id="CHEBI:15378"/>
        <dbReference type="ChEBI" id="CHEBI:58052"/>
        <dbReference type="ChEBI" id="CHEBI:58223"/>
        <dbReference type="ChEBI" id="CHEBI:132367"/>
        <dbReference type="ChEBI" id="CHEBI:132368"/>
        <dbReference type="EC" id="2.4.1.17"/>
    </reaction>
</comment>
<keyword evidence="5" id="KW-1133">Transmembrane helix</keyword>
<evidence type="ECO:0000313" key="7">
    <source>
        <dbReference type="Proteomes" id="UP001153712"/>
    </source>
</evidence>
<dbReference type="PANTHER" id="PTHR48043">
    <property type="entry name" value="EG:EG0003.4 PROTEIN-RELATED"/>
    <property type="match status" value="1"/>
</dbReference>
<evidence type="ECO:0000256" key="3">
    <source>
        <dbReference type="ARBA" id="ARBA00022679"/>
    </source>
</evidence>
<dbReference type="PROSITE" id="PS00375">
    <property type="entry name" value="UDPGT"/>
    <property type="match status" value="1"/>
</dbReference>
<evidence type="ECO:0000256" key="2">
    <source>
        <dbReference type="ARBA" id="ARBA00022676"/>
    </source>
</evidence>
<dbReference type="EMBL" id="OU900104">
    <property type="protein sequence ID" value="CAG9856178.1"/>
    <property type="molecule type" value="Genomic_DNA"/>
</dbReference>
<dbReference type="InterPro" id="IPR050271">
    <property type="entry name" value="UDP-glycosyltransferase"/>
</dbReference>
<dbReference type="Gene3D" id="3.40.50.2000">
    <property type="entry name" value="Glycogen Phosphorylase B"/>
    <property type="match status" value="1"/>
</dbReference>
<dbReference type="OrthoDB" id="5835829at2759"/>
<keyword evidence="7" id="KW-1185">Reference proteome</keyword>
<proteinExistence type="inferred from homology"/>
<comment type="subcellular location">
    <subcellularLocation>
        <location evidence="5">Membrane</location>
        <topology evidence="5">Single-pass membrane protein</topology>
    </subcellularLocation>
</comment>
<comment type="similarity">
    <text evidence="1 4">Belongs to the UDP-glycosyltransferase family.</text>
</comment>
<name>A0A9N9XJD8_PHYSR</name>
<feature type="signal peptide" evidence="5">
    <location>
        <begin position="1"/>
        <end position="20"/>
    </location>
</feature>
<keyword evidence="2 4" id="KW-0328">Glycosyltransferase</keyword>
<reference evidence="6" key="1">
    <citation type="submission" date="2022-01" db="EMBL/GenBank/DDBJ databases">
        <authorList>
            <person name="King R."/>
        </authorList>
    </citation>
    <scope>NUCLEOTIDE SEQUENCE</scope>
</reference>
<keyword evidence="5" id="KW-0732">Signal</keyword>
<dbReference type="GO" id="GO:0016020">
    <property type="term" value="C:membrane"/>
    <property type="evidence" value="ECO:0007669"/>
    <property type="project" value="UniProtKB-SubCell"/>
</dbReference>
<dbReference type="Pfam" id="PF00201">
    <property type="entry name" value="UDPGT"/>
    <property type="match status" value="1"/>
</dbReference>
<protein>
    <recommendedName>
        <fullName evidence="5">UDP-glucuronosyltransferase</fullName>
        <ecNumber evidence="5">2.4.1.17</ecNumber>
    </recommendedName>
</protein>
<evidence type="ECO:0000256" key="4">
    <source>
        <dbReference type="RuleBase" id="RU003718"/>
    </source>
</evidence>
<keyword evidence="5" id="KW-0812">Transmembrane</keyword>
<dbReference type="InterPro" id="IPR035595">
    <property type="entry name" value="UDP_glycos_trans_CS"/>
</dbReference>
<dbReference type="PANTHER" id="PTHR48043:SF159">
    <property type="entry name" value="EG:EG0003.4 PROTEIN-RELATED"/>
    <property type="match status" value="1"/>
</dbReference>
<evidence type="ECO:0000256" key="5">
    <source>
        <dbReference type="RuleBase" id="RU362059"/>
    </source>
</evidence>
<dbReference type="AlphaFoldDB" id="A0A9N9XJD8"/>
<evidence type="ECO:0000313" key="6">
    <source>
        <dbReference type="EMBL" id="CAG9856178.1"/>
    </source>
</evidence>
<gene>
    <name evidence="6" type="ORF">PHYEVI_LOCUS2604</name>
</gene>
<dbReference type="GO" id="GO:0015020">
    <property type="term" value="F:glucuronosyltransferase activity"/>
    <property type="evidence" value="ECO:0007669"/>
    <property type="project" value="UniProtKB-EC"/>
</dbReference>
<dbReference type="InterPro" id="IPR002213">
    <property type="entry name" value="UDP_glucos_trans"/>
</dbReference>
<feature type="transmembrane region" description="Helical" evidence="5">
    <location>
        <begin position="473"/>
        <end position="497"/>
    </location>
</feature>
<dbReference type="Proteomes" id="UP001153712">
    <property type="component" value="Chromosome 11"/>
</dbReference>
<sequence>MHLKFIIPLIFGLIANQGECARIFGAFLFPSYSHQVIFQPIWKELSLRGHQVTVITPNPLNDPKLTNLTEIDISFTYKLPVFAQMMSGLQSANSVFKKELGTYFLFTEVYEAVMNYAPVRDIVNNQNDHYDLVLLQYNHIAHGMLPFAHKYKAPLIGLSSMGVYLQIHDALGNPTHPVVNPDYMMGLSGEMSFFERMQSLLFNFWYRAVYYWYFLPNSDKLARKYFGNDIPYLGDIERNTSLVMMSCNPLINSVVPNVPNLIEISQMHIREKKPLPKDIKQYLDSSPQGVVYFSLGSNVKSANLTQDLRKTIISALSELPYNVLWKWEADSLPDQPKNVMVRKWLPQPDVLGHKNIKVFFMQGGLQSLEESINNEVPVVGMPFFSDQPANMRKVVELGIGLMLDHRTVTKRNIVDSLKEVAENKKYKENVLKSKAILMDHPVRNASQAAWWIEYVLRHNGARHMRSSAADMTFFQYFMLDVVAFLLTCVITVAYVLIKLLRVFKKLVVKDKSKKAGQKKAKKH</sequence>
<organism evidence="6 7">
    <name type="scientific">Phyllotreta striolata</name>
    <name type="common">Striped flea beetle</name>
    <name type="synonym">Crioceris striolata</name>
    <dbReference type="NCBI Taxonomy" id="444603"/>
    <lineage>
        <taxon>Eukaryota</taxon>
        <taxon>Metazoa</taxon>
        <taxon>Ecdysozoa</taxon>
        <taxon>Arthropoda</taxon>
        <taxon>Hexapoda</taxon>
        <taxon>Insecta</taxon>
        <taxon>Pterygota</taxon>
        <taxon>Neoptera</taxon>
        <taxon>Endopterygota</taxon>
        <taxon>Coleoptera</taxon>
        <taxon>Polyphaga</taxon>
        <taxon>Cucujiformia</taxon>
        <taxon>Chrysomeloidea</taxon>
        <taxon>Chrysomelidae</taxon>
        <taxon>Galerucinae</taxon>
        <taxon>Alticini</taxon>
        <taxon>Phyllotreta</taxon>
    </lineage>
</organism>
<accession>A0A9N9XJD8</accession>
<dbReference type="CDD" id="cd03784">
    <property type="entry name" value="GT1_Gtf-like"/>
    <property type="match status" value="1"/>
</dbReference>
<evidence type="ECO:0000256" key="1">
    <source>
        <dbReference type="ARBA" id="ARBA00009995"/>
    </source>
</evidence>
<keyword evidence="5" id="KW-0472">Membrane</keyword>
<feature type="chain" id="PRO_5040547468" description="UDP-glucuronosyltransferase" evidence="5">
    <location>
        <begin position="21"/>
        <end position="523"/>
    </location>
</feature>
<keyword evidence="3 4" id="KW-0808">Transferase</keyword>
<dbReference type="FunFam" id="3.40.50.2000:FF:000050">
    <property type="entry name" value="UDP-glucuronosyltransferase"/>
    <property type="match status" value="1"/>
</dbReference>